<name>A0AAD4PZM0_9EURO</name>
<evidence type="ECO:0000256" key="1">
    <source>
        <dbReference type="SAM" id="Phobius"/>
    </source>
</evidence>
<keyword evidence="1" id="KW-0472">Membrane</keyword>
<reference evidence="2" key="1">
    <citation type="submission" date="2021-12" db="EMBL/GenBank/DDBJ databases">
        <title>Convergent genome expansion in fungi linked to evolution of root-endophyte symbiosis.</title>
        <authorList>
            <consortium name="DOE Joint Genome Institute"/>
            <person name="Ke Y.-H."/>
            <person name="Bonito G."/>
            <person name="Liao H.-L."/>
            <person name="Looney B."/>
            <person name="Rojas-Flechas A."/>
            <person name="Nash J."/>
            <person name="Hameed K."/>
            <person name="Schadt C."/>
            <person name="Martin F."/>
            <person name="Crous P.W."/>
            <person name="Miettinen O."/>
            <person name="Magnuson J.K."/>
            <person name="Labbe J."/>
            <person name="Jacobson D."/>
            <person name="Doktycz M.J."/>
            <person name="Veneault-Fourrey C."/>
            <person name="Kuo A."/>
            <person name="Mondo S."/>
            <person name="Calhoun S."/>
            <person name="Riley R."/>
            <person name="Ohm R."/>
            <person name="LaButti K."/>
            <person name="Andreopoulos B."/>
            <person name="Pangilinan J."/>
            <person name="Nolan M."/>
            <person name="Tritt A."/>
            <person name="Clum A."/>
            <person name="Lipzen A."/>
            <person name="Daum C."/>
            <person name="Barry K."/>
            <person name="Grigoriev I.V."/>
            <person name="Vilgalys R."/>
        </authorList>
    </citation>
    <scope>NUCLEOTIDE SEQUENCE</scope>
    <source>
        <strain evidence="2">PMI_201</strain>
    </source>
</reference>
<dbReference type="Proteomes" id="UP001201262">
    <property type="component" value="Unassembled WGS sequence"/>
</dbReference>
<sequence length="288" mass="32115">MASPGEKKFLVSDIHNDTDTNEVADSRTDSFDDRDRQHHIYNPSHTRWVSKLSNSRFGAVLFSAHFCYLTVILFLTILNILLLINTHSASNSKHGNPQPVPSPDLPPLCGTSPEEARALGCEFDVYVNGWLPAACYDRSVASNSESNSSIFYPLAAGQTTFPIYWDENFTQPATLEDVEKAAFENGEDGLDVQFHTTYGYHRAHCLHLWRLAASALERASKGERGVGVFYKVASYTHAEHCNTIILEGDNRDPNKKDVITPGTARCVGLDDLWNESYGWAGRWKEISG</sequence>
<dbReference type="PANTHER" id="PTHR35896:SF3">
    <property type="entry name" value="MAJOR FACILITATOR SUPERFAMILY TRANSPORTER"/>
    <property type="match status" value="1"/>
</dbReference>
<evidence type="ECO:0000313" key="3">
    <source>
        <dbReference type="Proteomes" id="UP001201262"/>
    </source>
</evidence>
<comment type="caution">
    <text evidence="2">The sequence shown here is derived from an EMBL/GenBank/DDBJ whole genome shotgun (WGS) entry which is preliminary data.</text>
</comment>
<gene>
    <name evidence="2" type="ORF">BGW36DRAFT_428150</name>
</gene>
<dbReference type="InterPro" id="IPR053008">
    <property type="entry name" value="Phomopsin_biosynth_assoc"/>
</dbReference>
<keyword evidence="1" id="KW-0812">Transmembrane</keyword>
<organism evidence="2 3">
    <name type="scientific">Talaromyces proteolyticus</name>
    <dbReference type="NCBI Taxonomy" id="1131652"/>
    <lineage>
        <taxon>Eukaryota</taxon>
        <taxon>Fungi</taxon>
        <taxon>Dikarya</taxon>
        <taxon>Ascomycota</taxon>
        <taxon>Pezizomycotina</taxon>
        <taxon>Eurotiomycetes</taxon>
        <taxon>Eurotiomycetidae</taxon>
        <taxon>Eurotiales</taxon>
        <taxon>Trichocomaceae</taxon>
        <taxon>Talaromyces</taxon>
        <taxon>Talaromyces sect. Bacilispori</taxon>
    </lineage>
</organism>
<feature type="transmembrane region" description="Helical" evidence="1">
    <location>
        <begin position="57"/>
        <end position="84"/>
    </location>
</feature>
<dbReference type="RefSeq" id="XP_046071064.1">
    <property type="nucleotide sequence ID" value="XM_046220510.1"/>
</dbReference>
<dbReference type="EMBL" id="JAJTJA010000007">
    <property type="protein sequence ID" value="KAH8696126.1"/>
    <property type="molecule type" value="Genomic_DNA"/>
</dbReference>
<keyword evidence="3" id="KW-1185">Reference proteome</keyword>
<protein>
    <submittedName>
        <fullName evidence="2">Uncharacterized protein</fullName>
    </submittedName>
</protein>
<evidence type="ECO:0000313" key="2">
    <source>
        <dbReference type="EMBL" id="KAH8696126.1"/>
    </source>
</evidence>
<accession>A0AAD4PZM0</accession>
<keyword evidence="1" id="KW-1133">Transmembrane helix</keyword>
<proteinExistence type="predicted"/>
<dbReference type="PANTHER" id="PTHR35896">
    <property type="entry name" value="IG-LIKE DOMAIN-CONTAINING PROTEIN"/>
    <property type="match status" value="1"/>
</dbReference>
<dbReference type="GeneID" id="70250797"/>
<dbReference type="AlphaFoldDB" id="A0AAD4PZM0"/>